<protein>
    <submittedName>
        <fullName evidence="3">CRE-CLEC-85 protein</fullName>
    </submittedName>
</protein>
<evidence type="ECO:0000313" key="3">
    <source>
        <dbReference type="EMBL" id="EFP01329.1"/>
    </source>
</evidence>
<organism evidence="4">
    <name type="scientific">Caenorhabditis remanei</name>
    <name type="common">Caenorhabditis vulgaris</name>
    <dbReference type="NCBI Taxonomy" id="31234"/>
    <lineage>
        <taxon>Eukaryota</taxon>
        <taxon>Metazoa</taxon>
        <taxon>Ecdysozoa</taxon>
        <taxon>Nematoda</taxon>
        <taxon>Chromadorea</taxon>
        <taxon>Rhabditida</taxon>
        <taxon>Rhabditina</taxon>
        <taxon>Rhabditomorpha</taxon>
        <taxon>Rhabditoidea</taxon>
        <taxon>Rhabditidae</taxon>
        <taxon>Peloderinae</taxon>
        <taxon>Caenorhabditis</taxon>
    </lineage>
</organism>
<reference evidence="3" key="1">
    <citation type="submission" date="2007-07" db="EMBL/GenBank/DDBJ databases">
        <title>PCAP assembly of the Caenorhabditis remanei genome.</title>
        <authorList>
            <consortium name="The Caenorhabditis remanei Sequencing Consortium"/>
            <person name="Wilson R.K."/>
        </authorList>
    </citation>
    <scope>NUCLEOTIDE SEQUENCE [LARGE SCALE GENOMIC DNA]</scope>
    <source>
        <strain evidence="3">PB4641</strain>
    </source>
</reference>
<evidence type="ECO:0000313" key="4">
    <source>
        <dbReference type="Proteomes" id="UP000008281"/>
    </source>
</evidence>
<dbReference type="OrthoDB" id="441660at2759"/>
<dbReference type="InterPro" id="IPR016187">
    <property type="entry name" value="CTDL_fold"/>
</dbReference>
<dbReference type="Pfam" id="PF00059">
    <property type="entry name" value="Lectin_C"/>
    <property type="match status" value="1"/>
</dbReference>
<dbReference type="Proteomes" id="UP000008281">
    <property type="component" value="Unassembled WGS sequence"/>
</dbReference>
<dbReference type="PROSITE" id="PS50041">
    <property type="entry name" value="C_TYPE_LECTIN_2"/>
    <property type="match status" value="1"/>
</dbReference>
<keyword evidence="4" id="KW-1185">Reference proteome</keyword>
<dbReference type="PANTHER" id="PTHR23062">
    <property type="entry name" value="HYPOTHETICAL PROTEIN C.ELEGANS"/>
    <property type="match status" value="1"/>
</dbReference>
<dbReference type="SMART" id="SM00034">
    <property type="entry name" value="CLECT"/>
    <property type="match status" value="1"/>
</dbReference>
<feature type="domain" description="C-type lectin" evidence="2">
    <location>
        <begin position="25"/>
        <end position="155"/>
    </location>
</feature>
<dbReference type="OMA" id="QYLAVIH"/>
<name>E3NJW1_CAERE</name>
<feature type="signal peptide" evidence="1">
    <location>
        <begin position="1"/>
        <end position="16"/>
    </location>
</feature>
<dbReference type="InParanoid" id="E3NJW1"/>
<evidence type="ECO:0000256" key="1">
    <source>
        <dbReference type="SAM" id="SignalP"/>
    </source>
</evidence>
<gene>
    <name evidence="3" type="primary">Cre-clec-85</name>
    <name evidence="3" type="ORF">CRE_24280</name>
</gene>
<feature type="chain" id="PRO_5003178681" evidence="1">
    <location>
        <begin position="17"/>
        <end position="347"/>
    </location>
</feature>
<dbReference type="CDD" id="cd00037">
    <property type="entry name" value="CLECT"/>
    <property type="match status" value="1"/>
</dbReference>
<sequence>MLRFILALSLIHIVAGQCNQNDRLIGDLCYSVSTQKVSAENAGSLCLLYNQYLAVIHTTLQANFLACKFFSSFLIHSFIPKITAIVRSQTGADKFWIGLRRASLNSRFQWSDGTTMTWSNFDSSLPKNDYYVAESTTNGKWQTVNGGQQLYYVCSYTPGSVTGIPVSYPPSETPAVSYPPSGAPVSYPASGAPVSYPPTGVPVSYPASEGPVSYPPSGAPVSYQPTGEPVSYPASGAPVSYPASGAPVSYPPSGAPVSYPASGAPVSYPASEMPVSYPASGAPVSYPASGAPVSYPASGAPVSYPPSGAPVSYPASGAPVSYPASGAPVSYPAYTPDNYPSYAPTVM</sequence>
<dbReference type="STRING" id="31234.E3NJW1"/>
<dbReference type="AlphaFoldDB" id="E3NJW1"/>
<dbReference type="PANTHER" id="PTHR23062:SF4">
    <property type="entry name" value="C-TYPE LECTIN DOMAIN-CONTAINING PROTEIN"/>
    <property type="match status" value="1"/>
</dbReference>
<evidence type="ECO:0000259" key="2">
    <source>
        <dbReference type="PROSITE" id="PS50041"/>
    </source>
</evidence>
<dbReference type="GO" id="GO:0045087">
    <property type="term" value="P:innate immune response"/>
    <property type="evidence" value="ECO:0007669"/>
    <property type="project" value="TreeGrafter"/>
</dbReference>
<dbReference type="eggNOG" id="KOG4297">
    <property type="taxonomic scope" value="Eukaryota"/>
</dbReference>
<dbReference type="HOGENOM" id="CLU_057197_0_0_1"/>
<accession>E3NJW1</accession>
<proteinExistence type="predicted"/>
<dbReference type="InterPro" id="IPR001304">
    <property type="entry name" value="C-type_lectin-like"/>
</dbReference>
<dbReference type="Gene3D" id="3.10.100.10">
    <property type="entry name" value="Mannose-Binding Protein A, subunit A"/>
    <property type="match status" value="1"/>
</dbReference>
<dbReference type="SUPFAM" id="SSF56436">
    <property type="entry name" value="C-type lectin-like"/>
    <property type="match status" value="1"/>
</dbReference>
<dbReference type="EMBL" id="DS268763">
    <property type="protein sequence ID" value="EFP01329.1"/>
    <property type="molecule type" value="Genomic_DNA"/>
</dbReference>
<dbReference type="InterPro" id="IPR016186">
    <property type="entry name" value="C-type_lectin-like/link_sf"/>
</dbReference>
<keyword evidence="1" id="KW-0732">Signal</keyword>